<proteinExistence type="predicted"/>
<evidence type="ECO:0000313" key="3">
    <source>
        <dbReference type="WBParaSite" id="PDA_v2.g23093.t1"/>
    </source>
</evidence>
<name>A0A914PWC1_9BILA</name>
<dbReference type="WBParaSite" id="PDA_v2.g23093.t1">
    <property type="protein sequence ID" value="PDA_v2.g23093.t1"/>
    <property type="gene ID" value="PDA_v2.g23093"/>
</dbReference>
<feature type="region of interest" description="Disordered" evidence="1">
    <location>
        <begin position="144"/>
        <end position="170"/>
    </location>
</feature>
<reference evidence="3" key="1">
    <citation type="submission" date="2022-11" db="UniProtKB">
        <authorList>
            <consortium name="WormBaseParasite"/>
        </authorList>
    </citation>
    <scope>IDENTIFICATION</scope>
</reference>
<sequence>MLRTKQKTPTKLSDLDDSKTKIDSHSWKKLKKELSQNFANDSSKKDDTLKKGKNSSANNSTLSLHIAAYENSAEASSDFIDEAKESLKQNSDGLIRENVQPVFIGSTSVIQEIFEFPRQQESGETKMPKVAQYKASQKLLNPNRMNQVNHPQPMPEQSVNADRWGSFVSL</sequence>
<feature type="compositionally biased region" description="Polar residues" evidence="1">
    <location>
        <begin position="144"/>
        <end position="160"/>
    </location>
</feature>
<evidence type="ECO:0000313" key="2">
    <source>
        <dbReference type="Proteomes" id="UP000887578"/>
    </source>
</evidence>
<dbReference type="AlphaFoldDB" id="A0A914PWC1"/>
<feature type="region of interest" description="Disordered" evidence="1">
    <location>
        <begin position="1"/>
        <end position="21"/>
    </location>
</feature>
<protein>
    <submittedName>
        <fullName evidence="3">Uncharacterized protein</fullName>
    </submittedName>
</protein>
<organism evidence="2 3">
    <name type="scientific">Panagrolaimus davidi</name>
    <dbReference type="NCBI Taxonomy" id="227884"/>
    <lineage>
        <taxon>Eukaryota</taxon>
        <taxon>Metazoa</taxon>
        <taxon>Ecdysozoa</taxon>
        <taxon>Nematoda</taxon>
        <taxon>Chromadorea</taxon>
        <taxon>Rhabditida</taxon>
        <taxon>Tylenchina</taxon>
        <taxon>Panagrolaimomorpha</taxon>
        <taxon>Panagrolaimoidea</taxon>
        <taxon>Panagrolaimidae</taxon>
        <taxon>Panagrolaimus</taxon>
    </lineage>
</organism>
<keyword evidence="2" id="KW-1185">Reference proteome</keyword>
<feature type="region of interest" description="Disordered" evidence="1">
    <location>
        <begin position="37"/>
        <end position="61"/>
    </location>
</feature>
<dbReference type="Proteomes" id="UP000887578">
    <property type="component" value="Unplaced"/>
</dbReference>
<accession>A0A914PWC1</accession>
<evidence type="ECO:0000256" key="1">
    <source>
        <dbReference type="SAM" id="MobiDB-lite"/>
    </source>
</evidence>